<dbReference type="EMBL" id="KC507185">
    <property type="protein sequence ID" value="AGI37368.1"/>
    <property type="molecule type" value="mRNA"/>
</dbReference>
<dbReference type="PIRSF" id="PIRSF015604">
    <property type="entry name" value="Odorant/phero_bd"/>
    <property type="match status" value="1"/>
</dbReference>
<comment type="similarity">
    <text evidence="1">Belongs to the PBP/GOBP family.</text>
</comment>
<keyword evidence="2" id="KW-0813">Transport</keyword>
<dbReference type="Pfam" id="PF01395">
    <property type="entry name" value="PBP_GOBP"/>
    <property type="match status" value="1"/>
</dbReference>
<feature type="disulfide bond" evidence="3">
    <location>
        <begin position="55"/>
        <end position="113"/>
    </location>
</feature>
<name>M4XYS4_CNAME</name>
<organism evidence="4">
    <name type="scientific">Cnaphalocrocis medinalis</name>
    <name type="common">Rice leaffolder moth</name>
    <dbReference type="NCBI Taxonomy" id="437488"/>
    <lineage>
        <taxon>Eukaryota</taxon>
        <taxon>Metazoa</taxon>
        <taxon>Ecdysozoa</taxon>
        <taxon>Arthropoda</taxon>
        <taxon>Hexapoda</taxon>
        <taxon>Insecta</taxon>
        <taxon>Pterygota</taxon>
        <taxon>Neoptera</taxon>
        <taxon>Endopterygota</taxon>
        <taxon>Lepidoptera</taxon>
        <taxon>Glossata</taxon>
        <taxon>Ditrysia</taxon>
        <taxon>Pyraloidea</taxon>
        <taxon>Crambidae</taxon>
        <taxon>Pyraustinae</taxon>
        <taxon>Cnaphalocrocis</taxon>
    </lineage>
</organism>
<dbReference type="GO" id="GO:0005549">
    <property type="term" value="F:odorant binding"/>
    <property type="evidence" value="ECO:0007669"/>
    <property type="project" value="InterPro"/>
</dbReference>
<dbReference type="Gene3D" id="1.10.238.20">
    <property type="entry name" value="Pheromone/general odorant binding protein domain"/>
    <property type="match status" value="1"/>
</dbReference>
<reference evidence="4" key="1">
    <citation type="journal article" date="2013" name="Biochem. Biophys. Res. Commun.">
        <title>Analysis of a cDNA library from the antenna of Cnaphalocrocis medinalis and the expression pattern of olfactory genes.</title>
        <authorList>
            <person name="Zeng F.F."/>
            <person name="Sun X."/>
            <person name="Dong H.B."/>
            <person name="Wang M.Q."/>
        </authorList>
    </citation>
    <scope>NUCLEOTIDE SEQUENCE</scope>
</reference>
<feature type="disulfide bond" evidence="3">
    <location>
        <begin position="102"/>
        <end position="122"/>
    </location>
</feature>
<feature type="disulfide bond" evidence="3">
    <location>
        <begin position="24"/>
        <end position="59"/>
    </location>
</feature>
<accession>M4XYS4</accession>
<evidence type="ECO:0000313" key="4">
    <source>
        <dbReference type="EMBL" id="AGI37368.1"/>
    </source>
</evidence>
<sequence>MEVEMLPEGMKQLTGGFIKVFEACKTELGLKDGMLTDMYHLWREEYDQVSPDAGCMFGCMSKKLDLLDASGKIHHGNTKEYVMQNGGGEDLAAQLLSISQECEKQHEGVEAECARMLEMAKCFRSGIKRVQWSPKMEVVITEIIADV</sequence>
<dbReference type="SUPFAM" id="SSF47565">
    <property type="entry name" value="Insect pheromone/odorant-binding proteins"/>
    <property type="match status" value="1"/>
</dbReference>
<protein>
    <submittedName>
        <fullName evidence="4">Pheromone binding protein 4</fullName>
    </submittedName>
</protein>
<dbReference type="CDD" id="cd23992">
    <property type="entry name" value="PBP_GOBP"/>
    <property type="match status" value="1"/>
</dbReference>
<dbReference type="InterPro" id="IPR006072">
    <property type="entry name" value="Odorant/phero-bd_Lep"/>
</dbReference>
<evidence type="ECO:0000256" key="1">
    <source>
        <dbReference type="ARBA" id="ARBA00008098"/>
    </source>
</evidence>
<dbReference type="InterPro" id="IPR006170">
    <property type="entry name" value="PBP/GOBP"/>
</dbReference>
<dbReference type="PRINTS" id="PR00484">
    <property type="entry name" value="PBPGOBP"/>
</dbReference>
<gene>
    <name evidence="4" type="primary">pbp4</name>
</gene>
<dbReference type="AlphaFoldDB" id="M4XYS4"/>
<evidence type="ECO:0000256" key="2">
    <source>
        <dbReference type="ARBA" id="ARBA00022448"/>
    </source>
</evidence>
<dbReference type="SMART" id="SM00708">
    <property type="entry name" value="PhBP"/>
    <property type="match status" value="1"/>
</dbReference>
<evidence type="ECO:0000256" key="3">
    <source>
        <dbReference type="PIRSR" id="PIRSR015604-1"/>
    </source>
</evidence>
<keyword evidence="3" id="KW-1015">Disulfide bond</keyword>
<dbReference type="InterPro" id="IPR036728">
    <property type="entry name" value="PBP_GOBP_sf"/>
</dbReference>
<proteinExistence type="evidence at transcript level"/>
<reference evidence="4" key="2">
    <citation type="submission" date="2013-01" db="EMBL/GenBank/DDBJ databases">
        <authorList>
            <person name="Dong H.-B."/>
            <person name="Wang M.-Q."/>
        </authorList>
    </citation>
    <scope>NUCLEOTIDE SEQUENCE</scope>
</reference>